<gene>
    <name evidence="1" type="ORF">AB835_08245</name>
</gene>
<dbReference type="EMBL" id="MDLC01000025">
    <property type="protein sequence ID" value="ODS23593.1"/>
    <property type="molecule type" value="Genomic_DNA"/>
</dbReference>
<evidence type="ECO:0000313" key="2">
    <source>
        <dbReference type="Proteomes" id="UP000242502"/>
    </source>
</evidence>
<comment type="caution">
    <text evidence="1">The sequence shown here is derived from an EMBL/GenBank/DDBJ whole genome shotgun (WGS) entry which is preliminary data.</text>
</comment>
<reference evidence="1 2" key="1">
    <citation type="journal article" date="2016" name="Appl. Environ. Microbiol.">
        <title>Lack of Overt Genome Reduction in the Bryostatin-Producing Bryozoan Symbiont "Candidatus Endobugula sertula".</title>
        <authorList>
            <person name="Miller I.J."/>
            <person name="Vanee N."/>
            <person name="Fong S.S."/>
            <person name="Lim-Fong G.E."/>
            <person name="Kwan J.C."/>
        </authorList>
    </citation>
    <scope>NUCLEOTIDE SEQUENCE [LARGE SCALE GENOMIC DNA]</scope>
    <source>
        <strain evidence="1">AB1-4</strain>
    </source>
</reference>
<dbReference type="Proteomes" id="UP000242502">
    <property type="component" value="Unassembled WGS sequence"/>
</dbReference>
<protein>
    <submittedName>
        <fullName evidence="1">Uncharacterized protein</fullName>
    </submittedName>
</protein>
<evidence type="ECO:0000313" key="1">
    <source>
        <dbReference type="EMBL" id="ODS23593.1"/>
    </source>
</evidence>
<accession>A0A1D2QPY6</accession>
<proteinExistence type="predicted"/>
<name>A0A1D2QPY6_9GAMM</name>
<organism evidence="1 2">
    <name type="scientific">Candidatus Endobugula sertula</name>
    <name type="common">Bugula neritina bacterial symbiont</name>
    <dbReference type="NCBI Taxonomy" id="62101"/>
    <lineage>
        <taxon>Bacteria</taxon>
        <taxon>Pseudomonadati</taxon>
        <taxon>Pseudomonadota</taxon>
        <taxon>Gammaproteobacteria</taxon>
        <taxon>Cellvibrionales</taxon>
        <taxon>Cellvibrionaceae</taxon>
        <taxon>Candidatus Endobugula</taxon>
    </lineage>
</organism>
<dbReference type="STRING" id="62101.AB835_08245"/>
<sequence length="112" mass="12499">MGMPIIHYTHSVIVYGRVVVVDAVLNCAPNDFNRDDYRAVDLVACNECEGEITNVYGSGESYDFISLYGQLEDGTYDVLHDFDVGQKHHHVIAKAQELSEALELPLNDRVPS</sequence>
<dbReference type="AlphaFoldDB" id="A0A1D2QPY6"/>